<proteinExistence type="predicted"/>
<dbReference type="Proteomes" id="UP001281147">
    <property type="component" value="Unassembled WGS sequence"/>
</dbReference>
<reference evidence="1" key="1">
    <citation type="submission" date="2023-07" db="EMBL/GenBank/DDBJ databases">
        <title>Black Yeasts Isolated from many extreme environments.</title>
        <authorList>
            <person name="Coleine C."/>
            <person name="Stajich J.E."/>
            <person name="Selbmann L."/>
        </authorList>
    </citation>
    <scope>NUCLEOTIDE SEQUENCE</scope>
    <source>
        <strain evidence="1">CCFEE 5714</strain>
    </source>
</reference>
<evidence type="ECO:0000313" key="2">
    <source>
        <dbReference type="Proteomes" id="UP001281147"/>
    </source>
</evidence>
<organism evidence="1 2">
    <name type="scientific">Vermiconidia calcicola</name>
    <dbReference type="NCBI Taxonomy" id="1690605"/>
    <lineage>
        <taxon>Eukaryota</taxon>
        <taxon>Fungi</taxon>
        <taxon>Dikarya</taxon>
        <taxon>Ascomycota</taxon>
        <taxon>Pezizomycotina</taxon>
        <taxon>Dothideomycetes</taxon>
        <taxon>Dothideomycetidae</taxon>
        <taxon>Mycosphaerellales</taxon>
        <taxon>Extremaceae</taxon>
        <taxon>Vermiconidia</taxon>
    </lineage>
</organism>
<sequence length="458" mass="50497">MSERSHGDSEQQTGGSRSARLQASPSKPEYGSGDVGQELENSEDAVYSGGPAKEGRSTKRVQGPKTRPQPVSVQSEDDLEPPAKGKGKAKSSRRPPRSAIVTGKLHVDSESKKSARRPKRKRSHQDDDFLLAGEDLAAAKSFGPSITLPSTQQELLDMGMNNLNRLQRYDFPVPQKGEPAPKWEAASRWIREIAAFAPKSNRDWRCVSAKLPLGYNYWVFGFKVFHPHGTDSTTIISVKPKTLTNILPACFKDESEALVLGHRICEYLNRWPVPIPPASTDDNRKTGEFWPVLAFTAFFDIRPDHDNSIEASCVLPLPSMPPGSKPPQYRVGLSKLEGYSTHTARSTLPLFTEEGVRNAFRSLVKKEHVDLSVAVPDFPSWWPVQDPIVPSDVPADQKASVQQALKIAGYVSYRMCGCLGTAAQQKASIEELTQPFLKRKRSDTTNSRGVYGGKAFVG</sequence>
<protein>
    <submittedName>
        <fullName evidence="1">Uncharacterized protein</fullName>
    </submittedName>
</protein>
<keyword evidence="2" id="KW-1185">Reference proteome</keyword>
<accession>A0ACC3MSL3</accession>
<comment type="caution">
    <text evidence="1">The sequence shown here is derived from an EMBL/GenBank/DDBJ whole genome shotgun (WGS) entry which is preliminary data.</text>
</comment>
<dbReference type="EMBL" id="JAUTXU010000159">
    <property type="protein sequence ID" value="KAK3702844.1"/>
    <property type="molecule type" value="Genomic_DNA"/>
</dbReference>
<gene>
    <name evidence="1" type="ORF">LTR37_014828</name>
</gene>
<name>A0ACC3MSL3_9PEZI</name>
<evidence type="ECO:0000313" key="1">
    <source>
        <dbReference type="EMBL" id="KAK3702844.1"/>
    </source>
</evidence>